<sequence>MAKRPIYIPNRSGKLLVKTEFVEFNWHPGMSVIQKQKSIHSLHESAIAKNLCSNPLEISSKSNVELGIALSAFNLKVTTQKLKKTFTVETAYQSSKVFASGGPYKDLLFGTSRAAKTDQRIRESGSLIGFDFFGENWPLEPRTAFYDWLYINALHKNQWAVEQLSDYDAFTDIEFNPDKSINCQAYSVALYRSLEARNLIRDATSSREAYMDIITSVLVSNASENTVLQPRLV</sequence>
<dbReference type="InterPro" id="IPR053913">
    <property type="entry name" value="NADAR-DarT1"/>
</dbReference>
<reference evidence="1 2" key="1">
    <citation type="submission" date="2018-03" db="EMBL/GenBank/DDBJ databases">
        <title>Comparative genomics illustrates the genes involved in a hyperalkaliphilic mechanisms of Serpentinomonas isolated from highly-alkaline calcium-rich serpentinized springs.</title>
        <authorList>
            <person name="Suzuki S."/>
            <person name="Ishii S."/>
            <person name="Walworth N."/>
            <person name="Bird L."/>
            <person name="Kuenen J.G."/>
            <person name="Nealson K.H."/>
        </authorList>
    </citation>
    <scope>NUCLEOTIDE SEQUENCE [LARGE SCALE GENOMIC DNA]</scope>
    <source>
        <strain evidence="1 2">P1</strain>
    </source>
</reference>
<evidence type="ECO:0000313" key="1">
    <source>
        <dbReference type="EMBL" id="PRD64817.1"/>
    </source>
</evidence>
<proteinExistence type="predicted"/>
<dbReference type="Pfam" id="PF22397">
    <property type="entry name" value="NADAR-DarT1"/>
    <property type="match status" value="1"/>
</dbReference>
<keyword evidence="2" id="KW-1185">Reference proteome</keyword>
<dbReference type="Proteomes" id="UP000238589">
    <property type="component" value="Unassembled WGS sequence"/>
</dbReference>
<evidence type="ECO:0000313" key="2">
    <source>
        <dbReference type="Proteomes" id="UP000238589"/>
    </source>
</evidence>
<protein>
    <submittedName>
        <fullName evidence="1">Uncharacterized protein</fullName>
    </submittedName>
</protein>
<gene>
    <name evidence="1" type="ORF">C6P64_12535</name>
</gene>
<dbReference type="AlphaFoldDB" id="A0A2S9K352"/>
<dbReference type="EMBL" id="PVLQ01000045">
    <property type="protein sequence ID" value="PRD64817.1"/>
    <property type="molecule type" value="Genomic_DNA"/>
</dbReference>
<name>A0A2S9K352_9BURK</name>
<accession>A0A2S9K352</accession>
<organism evidence="1 2">
    <name type="scientific">Malikia granosa</name>
    <dbReference type="NCBI Taxonomy" id="263067"/>
    <lineage>
        <taxon>Bacteria</taxon>
        <taxon>Pseudomonadati</taxon>
        <taxon>Pseudomonadota</taxon>
        <taxon>Betaproteobacteria</taxon>
        <taxon>Burkholderiales</taxon>
        <taxon>Comamonadaceae</taxon>
        <taxon>Malikia</taxon>
    </lineage>
</organism>
<comment type="caution">
    <text evidence="1">The sequence shown here is derived from an EMBL/GenBank/DDBJ whole genome shotgun (WGS) entry which is preliminary data.</text>
</comment>